<dbReference type="AlphaFoldDB" id="Q316K3"/>
<evidence type="ECO:0000256" key="2">
    <source>
        <dbReference type="ARBA" id="ARBA00009774"/>
    </source>
</evidence>
<dbReference type="STRING" id="207559.Dde_0342"/>
<dbReference type="Pfam" id="PF02570">
    <property type="entry name" value="CbiC"/>
    <property type="match status" value="1"/>
</dbReference>
<name>Q316K3_OLEA2</name>
<dbReference type="KEGG" id="dde:Dde_0342"/>
<dbReference type="EMBL" id="CP000112">
    <property type="protein sequence ID" value="ABB37143.1"/>
    <property type="molecule type" value="Genomic_DNA"/>
</dbReference>
<keyword evidence="4 6" id="KW-0413">Isomerase</keyword>
<dbReference type="InterPro" id="IPR003722">
    <property type="entry name" value="Cbl_synth_CobH/CbiC"/>
</dbReference>
<dbReference type="HOGENOM" id="CLU_084703_1_1_7"/>
<dbReference type="EC" id="5.4.1.2" evidence="6"/>
<comment type="pathway">
    <text evidence="1">Cofactor biosynthesis; adenosylcobalamin biosynthesis.</text>
</comment>
<dbReference type="RefSeq" id="WP_011366482.1">
    <property type="nucleotide sequence ID" value="NC_007519.1"/>
</dbReference>
<keyword evidence="7" id="KW-1185">Reference proteome</keyword>
<dbReference type="GO" id="GO:0009236">
    <property type="term" value="P:cobalamin biosynthetic process"/>
    <property type="evidence" value="ECO:0007669"/>
    <property type="project" value="UniProtKB-UniPathway"/>
</dbReference>
<evidence type="ECO:0000256" key="4">
    <source>
        <dbReference type="ARBA" id="ARBA00023235"/>
    </source>
</evidence>
<evidence type="ECO:0000256" key="1">
    <source>
        <dbReference type="ARBA" id="ARBA00004953"/>
    </source>
</evidence>
<sequence>MDTPVLQQCFAPQAIEARSFAIIDSEVPEPRPFCGAHWHIARRLVHTTADFDLLNHIRFHPQAVEAGIRALQNGCTIFTDTEMARSGIPLRRMTPLGCTVTCLLNRPDVVHAAQRDNTTRAHAAMNAASSELAGAIVAIGNAPTALIRLAGHLEQGCPAPALVIAMPVGFVNAAESKALFIQQNRVPWITIEGRKGGSALAAATVNALAVMALESSPAAP</sequence>
<protein>
    <submittedName>
        <fullName evidence="6">Precorrin-8X methylmutase</fullName>
        <ecNumber evidence="6">5.4.1.2</ecNumber>
    </submittedName>
</protein>
<dbReference type="PANTHER" id="PTHR43588:SF1">
    <property type="entry name" value="COBALT-PRECORRIN-8 METHYLMUTASE"/>
    <property type="match status" value="1"/>
</dbReference>
<reference evidence="6 7" key="1">
    <citation type="journal article" date="2011" name="J. Bacteriol.">
        <title>Complete genome sequence and updated annotation of Desulfovibrio alaskensis G20.</title>
        <authorList>
            <person name="Hauser L.J."/>
            <person name="Land M.L."/>
            <person name="Brown S.D."/>
            <person name="Larimer F."/>
            <person name="Keller K.L."/>
            <person name="Rapp-Giles B.J."/>
            <person name="Price M.N."/>
            <person name="Lin M."/>
            <person name="Bruce D.C."/>
            <person name="Detter J.C."/>
            <person name="Tapia R."/>
            <person name="Han C.S."/>
            <person name="Goodwin L.A."/>
            <person name="Cheng J.F."/>
            <person name="Pitluck S."/>
            <person name="Copeland A."/>
            <person name="Lucas S."/>
            <person name="Nolan M."/>
            <person name="Lapidus A.L."/>
            <person name="Palumbo A.V."/>
            <person name="Wall J.D."/>
        </authorList>
    </citation>
    <scope>NUCLEOTIDE SEQUENCE [LARGE SCALE GENOMIC DNA]</scope>
    <source>
        <strain evidence="7">ATCC BAA 1058 / DSM 17464 / G20</strain>
    </source>
</reference>
<proteinExistence type="inferred from homology"/>
<comment type="similarity">
    <text evidence="2">Belongs to the CobH/CbiC family.</text>
</comment>
<dbReference type="Gene3D" id="3.40.50.10230">
    <property type="entry name" value="Cobalamin biosynthesis CobH/CbiC, precorrin-8X methylmutase"/>
    <property type="match status" value="1"/>
</dbReference>
<evidence type="ECO:0000313" key="6">
    <source>
        <dbReference type="EMBL" id="ABB37143.1"/>
    </source>
</evidence>
<dbReference type="UniPathway" id="UPA00148"/>
<organism evidence="6 7">
    <name type="scientific">Oleidesulfovibrio alaskensis (strain ATCC BAA-1058 / DSM 17464 / G20)</name>
    <name type="common">Desulfovibrio alaskensis</name>
    <dbReference type="NCBI Taxonomy" id="207559"/>
    <lineage>
        <taxon>Bacteria</taxon>
        <taxon>Pseudomonadati</taxon>
        <taxon>Thermodesulfobacteriota</taxon>
        <taxon>Desulfovibrionia</taxon>
        <taxon>Desulfovibrionales</taxon>
        <taxon>Desulfovibrionaceae</taxon>
        <taxon>Oleidesulfovibrio</taxon>
    </lineage>
</organism>
<dbReference type="InterPro" id="IPR036588">
    <property type="entry name" value="CobH/CbiC_sf"/>
</dbReference>
<evidence type="ECO:0000313" key="7">
    <source>
        <dbReference type="Proteomes" id="UP000002710"/>
    </source>
</evidence>
<gene>
    <name evidence="6" type="ordered locus">Dde_0342</name>
</gene>
<keyword evidence="3" id="KW-0169">Cobalamin biosynthesis</keyword>
<dbReference type="eggNOG" id="COG2082">
    <property type="taxonomic scope" value="Bacteria"/>
</dbReference>
<accession>Q316K3</accession>
<dbReference type="PANTHER" id="PTHR43588">
    <property type="entry name" value="COBALT-PRECORRIN-8 METHYLMUTASE"/>
    <property type="match status" value="1"/>
</dbReference>
<feature type="domain" description="Cobalamin biosynthesis precorrin-8X methylmutase CobH/CbiC" evidence="5">
    <location>
        <begin position="15"/>
        <end position="210"/>
    </location>
</feature>
<dbReference type="SUPFAM" id="SSF63965">
    <property type="entry name" value="Precorrin-8X methylmutase CbiC/CobH"/>
    <property type="match status" value="1"/>
</dbReference>
<dbReference type="Proteomes" id="UP000002710">
    <property type="component" value="Chromosome"/>
</dbReference>
<dbReference type="GO" id="GO:0016993">
    <property type="term" value="F:precorrin-8X methylmutase activity"/>
    <property type="evidence" value="ECO:0007669"/>
    <property type="project" value="InterPro"/>
</dbReference>
<evidence type="ECO:0000256" key="3">
    <source>
        <dbReference type="ARBA" id="ARBA00022573"/>
    </source>
</evidence>
<evidence type="ECO:0000259" key="5">
    <source>
        <dbReference type="Pfam" id="PF02570"/>
    </source>
</evidence>